<dbReference type="GO" id="GO:0043571">
    <property type="term" value="P:maintenance of CRISPR repeat elements"/>
    <property type="evidence" value="ECO:0007669"/>
    <property type="project" value="InterPro"/>
</dbReference>
<dbReference type="RefSeq" id="WP_073239524.1">
    <property type="nucleotide sequence ID" value="NZ_FQUY01000017.1"/>
</dbReference>
<reference evidence="4" key="1">
    <citation type="submission" date="2016-11" db="EMBL/GenBank/DDBJ databases">
        <authorList>
            <person name="Varghese N."/>
            <person name="Submissions S."/>
        </authorList>
    </citation>
    <scope>NUCLEOTIDE SEQUENCE [LARGE SCALE GENOMIC DNA]</scope>
    <source>
        <strain evidence="4">DSM 12395</strain>
    </source>
</reference>
<dbReference type="InterPro" id="IPR013422">
    <property type="entry name" value="CRISPR-assoc_prot_Cas5_N"/>
</dbReference>
<dbReference type="InterPro" id="IPR021124">
    <property type="entry name" value="CRISPR-assoc_prot_Cas5"/>
</dbReference>
<sequence length="242" mass="27859">MKKKVLIFDIFGDLAHFRKYYSTSSPVTFSIIPPVTVLGVLGAILGLSKEENKYIRELNEAGTQVAVQILRPVKKIRMGINLINTKGNIWVPKQRKEGARTQIRFEFLKDVAYRLYVTMGNEQLFKQLSEMVYEHKSYYTVSLGISELLADFRYVAEKEFIWCEGNQHFVNIVSAVPVEYLAADGISITPGKRYLKERVPLQMNDDREVLNYGDLLTETQGQELNVKLKGYWESPQERIVLI</sequence>
<accession>A0A1M5AHB6</accession>
<keyword evidence="2" id="KW-1133">Transmembrane helix</keyword>
<evidence type="ECO:0000256" key="1">
    <source>
        <dbReference type="ARBA" id="ARBA00023118"/>
    </source>
</evidence>
<keyword evidence="1" id="KW-0051">Antiviral defense</keyword>
<dbReference type="Pfam" id="PF09704">
    <property type="entry name" value="Cas_Cas5d"/>
    <property type="match status" value="1"/>
</dbReference>
<dbReference type="InterPro" id="IPR013421">
    <property type="entry name" value="CRISPR-assoc_prot_Cas5_HALMA"/>
</dbReference>
<dbReference type="Gene3D" id="3.30.70.2660">
    <property type="match status" value="1"/>
</dbReference>
<dbReference type="GO" id="GO:0051607">
    <property type="term" value="P:defense response to virus"/>
    <property type="evidence" value="ECO:0007669"/>
    <property type="project" value="UniProtKB-KW"/>
</dbReference>
<keyword evidence="4" id="KW-1185">Reference proteome</keyword>
<proteinExistence type="predicted"/>
<keyword evidence="2" id="KW-0812">Transmembrane</keyword>
<evidence type="ECO:0000313" key="4">
    <source>
        <dbReference type="Proteomes" id="UP000184148"/>
    </source>
</evidence>
<evidence type="ECO:0000256" key="2">
    <source>
        <dbReference type="SAM" id="Phobius"/>
    </source>
</evidence>
<evidence type="ECO:0000313" key="3">
    <source>
        <dbReference type="EMBL" id="SHF29613.1"/>
    </source>
</evidence>
<dbReference type="STRING" id="1121429.SAMN02745133_02289"/>
<organism evidence="3 4">
    <name type="scientific">Desulforamulus putei DSM 12395</name>
    <dbReference type="NCBI Taxonomy" id="1121429"/>
    <lineage>
        <taxon>Bacteria</taxon>
        <taxon>Bacillati</taxon>
        <taxon>Bacillota</taxon>
        <taxon>Clostridia</taxon>
        <taxon>Eubacteriales</taxon>
        <taxon>Peptococcaceae</taxon>
        <taxon>Desulforamulus</taxon>
    </lineage>
</organism>
<gene>
    <name evidence="3" type="ORF">SAMN02745133_02289</name>
</gene>
<protein>
    <submittedName>
        <fullName evidence="3">CRISPR-associated protein Cas5h</fullName>
    </submittedName>
</protein>
<dbReference type="EMBL" id="FQUY01000017">
    <property type="protein sequence ID" value="SHF29613.1"/>
    <property type="molecule type" value="Genomic_DNA"/>
</dbReference>
<dbReference type="NCBIfam" id="TIGR02593">
    <property type="entry name" value="CRISPR_cas5"/>
    <property type="match status" value="1"/>
</dbReference>
<name>A0A1M5AHB6_9FIRM</name>
<dbReference type="Proteomes" id="UP000184148">
    <property type="component" value="Unassembled WGS sequence"/>
</dbReference>
<feature type="transmembrane region" description="Helical" evidence="2">
    <location>
        <begin position="27"/>
        <end position="47"/>
    </location>
</feature>
<keyword evidence="2" id="KW-0472">Membrane</keyword>
<dbReference type="AlphaFoldDB" id="A0A1M5AHB6"/>
<dbReference type="NCBIfam" id="TIGR02592">
    <property type="entry name" value="cas_Cas5h"/>
    <property type="match status" value="1"/>
</dbReference>
<dbReference type="OrthoDB" id="1805474at2"/>